<accession>A0A9Q8E7P2</accession>
<dbReference type="PROSITE" id="PS50043">
    <property type="entry name" value="HTH_LUXR_2"/>
    <property type="match status" value="1"/>
</dbReference>
<dbReference type="InterPro" id="IPR000792">
    <property type="entry name" value="Tscrpt_reg_LuxR_C"/>
</dbReference>
<dbReference type="AlphaFoldDB" id="A0A9Q8E7P2"/>
<dbReference type="CDD" id="cd06170">
    <property type="entry name" value="LuxR_C_like"/>
    <property type="match status" value="1"/>
</dbReference>
<reference evidence="8 9" key="1">
    <citation type="submission" date="2018-06" db="EMBL/GenBank/DDBJ databases">
        <authorList>
            <consortium name="Pathogen Informatics"/>
            <person name="Doyle S."/>
        </authorList>
    </citation>
    <scope>NUCLEOTIDE SEQUENCE [LARGE SCALE GENOMIC DNA]</scope>
    <source>
        <strain evidence="8 9">NCTC8782</strain>
    </source>
</reference>
<sequence length="307" mass="34110">MRHNLIKELKILAKNKAFLEKKRQWLAILLITDGIRRPDKRSAIRHCCRMAAQAPYPAYNTRQIIAILLHSLHNCVWMIASVALAGIIDILVRQKSNIMIHVVLVDDHVVVRSGFAQLLGLEEDLAVIGQYSSAAEAWPALLREDVNVTVMDIAMPDENGLSLLKRLRAQKPGFRAIILSIYDAPTFVQSALDAGASGYLTKRCGPEELVQAVRSVGMGGHYLCADALRALRGGEQPAQVLEVLTPREREVFELLVKGDSVKEIAFKLDLSHKTVHVHRANVLGKLQCHSTIDLVHFALDHQLLTGH</sequence>
<dbReference type="SMART" id="SM00421">
    <property type="entry name" value="HTH_LUXR"/>
    <property type="match status" value="1"/>
</dbReference>
<dbReference type="Pfam" id="PF00196">
    <property type="entry name" value="GerE"/>
    <property type="match status" value="1"/>
</dbReference>
<dbReference type="InterPro" id="IPR001789">
    <property type="entry name" value="Sig_transdc_resp-reg_receiver"/>
</dbReference>
<dbReference type="PANTHER" id="PTHR43214">
    <property type="entry name" value="TWO-COMPONENT RESPONSE REGULATOR"/>
    <property type="match status" value="1"/>
</dbReference>
<evidence type="ECO:0000259" key="7">
    <source>
        <dbReference type="PROSITE" id="PS50110"/>
    </source>
</evidence>
<gene>
    <name evidence="8" type="primary">uhpA_1</name>
    <name evidence="8" type="ORF">NCTC8782_00397</name>
</gene>
<dbReference type="Proteomes" id="UP000255286">
    <property type="component" value="Unassembled WGS sequence"/>
</dbReference>
<evidence type="ECO:0000313" key="9">
    <source>
        <dbReference type="Proteomes" id="UP000255286"/>
    </source>
</evidence>
<dbReference type="EMBL" id="UIGT01000001">
    <property type="protein sequence ID" value="SUX77961.1"/>
    <property type="molecule type" value="Genomic_DNA"/>
</dbReference>
<proteinExistence type="predicted"/>
<evidence type="ECO:0000256" key="2">
    <source>
        <dbReference type="ARBA" id="ARBA00023012"/>
    </source>
</evidence>
<feature type="transmembrane region" description="Helical" evidence="5">
    <location>
        <begin position="64"/>
        <end position="92"/>
    </location>
</feature>
<dbReference type="GO" id="GO:0000160">
    <property type="term" value="P:phosphorelay signal transduction system"/>
    <property type="evidence" value="ECO:0007669"/>
    <property type="project" value="InterPro"/>
</dbReference>
<dbReference type="SUPFAM" id="SSF52172">
    <property type="entry name" value="CheY-like"/>
    <property type="match status" value="1"/>
</dbReference>
<evidence type="ECO:0000256" key="3">
    <source>
        <dbReference type="ARBA" id="ARBA00023125"/>
    </source>
</evidence>
<dbReference type="SMART" id="SM00448">
    <property type="entry name" value="REC"/>
    <property type="match status" value="1"/>
</dbReference>
<dbReference type="GO" id="GO:0006355">
    <property type="term" value="P:regulation of DNA-templated transcription"/>
    <property type="evidence" value="ECO:0007669"/>
    <property type="project" value="InterPro"/>
</dbReference>
<evidence type="ECO:0000259" key="6">
    <source>
        <dbReference type="PROSITE" id="PS50043"/>
    </source>
</evidence>
<keyword evidence="5" id="KW-0812">Transmembrane</keyword>
<dbReference type="PRINTS" id="PR00038">
    <property type="entry name" value="HTHLUXR"/>
</dbReference>
<feature type="modified residue" description="4-aspartylphosphate" evidence="4">
    <location>
        <position position="152"/>
    </location>
</feature>
<dbReference type="Pfam" id="PF00072">
    <property type="entry name" value="Response_reg"/>
    <property type="match status" value="1"/>
</dbReference>
<dbReference type="SUPFAM" id="SSF46894">
    <property type="entry name" value="C-terminal effector domain of the bipartite response regulators"/>
    <property type="match status" value="1"/>
</dbReference>
<keyword evidence="5" id="KW-1133">Transmembrane helix</keyword>
<protein>
    <submittedName>
        <fullName evidence="8">Two-component system response regulator protein</fullName>
    </submittedName>
</protein>
<keyword evidence="5" id="KW-0472">Membrane</keyword>
<dbReference type="InterPro" id="IPR011006">
    <property type="entry name" value="CheY-like_superfamily"/>
</dbReference>
<keyword evidence="2" id="KW-0902">Two-component regulatory system</keyword>
<dbReference type="GO" id="GO:0003677">
    <property type="term" value="F:DNA binding"/>
    <property type="evidence" value="ECO:0007669"/>
    <property type="project" value="UniProtKB-KW"/>
</dbReference>
<dbReference type="PROSITE" id="PS00622">
    <property type="entry name" value="HTH_LUXR_1"/>
    <property type="match status" value="1"/>
</dbReference>
<dbReference type="CDD" id="cd17535">
    <property type="entry name" value="REC_NarL-like"/>
    <property type="match status" value="1"/>
</dbReference>
<dbReference type="Gene3D" id="3.40.50.2300">
    <property type="match status" value="1"/>
</dbReference>
<comment type="caution">
    <text evidence="8">The sequence shown here is derived from an EMBL/GenBank/DDBJ whole genome shotgun (WGS) entry which is preliminary data.</text>
</comment>
<name>A0A9Q8E7P2_9ENTR</name>
<evidence type="ECO:0000313" key="8">
    <source>
        <dbReference type="EMBL" id="SUX77961.1"/>
    </source>
</evidence>
<feature type="domain" description="HTH luxR-type" evidence="6">
    <location>
        <begin position="237"/>
        <end position="302"/>
    </location>
</feature>
<dbReference type="InterPro" id="IPR058245">
    <property type="entry name" value="NreC/VraR/RcsB-like_REC"/>
</dbReference>
<dbReference type="PROSITE" id="PS50110">
    <property type="entry name" value="RESPONSE_REGULATORY"/>
    <property type="match status" value="1"/>
</dbReference>
<feature type="domain" description="Response regulatory" evidence="7">
    <location>
        <begin position="101"/>
        <end position="217"/>
    </location>
</feature>
<evidence type="ECO:0000256" key="5">
    <source>
        <dbReference type="SAM" id="Phobius"/>
    </source>
</evidence>
<dbReference type="InterPro" id="IPR039420">
    <property type="entry name" value="WalR-like"/>
</dbReference>
<organism evidence="8 9">
    <name type="scientific">Citrobacter youngae</name>
    <dbReference type="NCBI Taxonomy" id="133448"/>
    <lineage>
        <taxon>Bacteria</taxon>
        <taxon>Pseudomonadati</taxon>
        <taxon>Pseudomonadota</taxon>
        <taxon>Gammaproteobacteria</taxon>
        <taxon>Enterobacterales</taxon>
        <taxon>Enterobacteriaceae</taxon>
        <taxon>Citrobacter</taxon>
        <taxon>Citrobacter freundii complex</taxon>
    </lineage>
</organism>
<evidence type="ECO:0000256" key="4">
    <source>
        <dbReference type="PROSITE-ProRule" id="PRU00169"/>
    </source>
</evidence>
<dbReference type="PANTHER" id="PTHR43214:SF43">
    <property type="entry name" value="TWO-COMPONENT RESPONSE REGULATOR"/>
    <property type="match status" value="1"/>
</dbReference>
<evidence type="ECO:0000256" key="1">
    <source>
        <dbReference type="ARBA" id="ARBA00022553"/>
    </source>
</evidence>
<dbReference type="InterPro" id="IPR016032">
    <property type="entry name" value="Sig_transdc_resp-reg_C-effctor"/>
</dbReference>
<keyword evidence="1 4" id="KW-0597">Phosphoprotein</keyword>
<keyword evidence="3" id="KW-0238">DNA-binding</keyword>